<dbReference type="SUPFAM" id="SSF56935">
    <property type="entry name" value="Porins"/>
    <property type="match status" value="1"/>
</dbReference>
<accession>A0A7W9EPW1</accession>
<dbReference type="Gene3D" id="2.40.170.20">
    <property type="entry name" value="TonB-dependent receptor, beta-barrel domain"/>
    <property type="match status" value="1"/>
</dbReference>
<evidence type="ECO:0000256" key="4">
    <source>
        <dbReference type="ARBA" id="ARBA00022496"/>
    </source>
</evidence>
<keyword evidence="2 11" id="KW-0813">Transport</keyword>
<proteinExistence type="inferred from homology"/>
<evidence type="ECO:0000256" key="9">
    <source>
        <dbReference type="ARBA" id="ARBA00023136"/>
    </source>
</evidence>
<keyword evidence="13" id="KW-0732">Signal</keyword>
<dbReference type="InterPro" id="IPR039426">
    <property type="entry name" value="TonB-dep_rcpt-like"/>
</dbReference>
<evidence type="ECO:0000256" key="2">
    <source>
        <dbReference type="ARBA" id="ARBA00022448"/>
    </source>
</evidence>
<evidence type="ECO:0000256" key="8">
    <source>
        <dbReference type="ARBA" id="ARBA00023077"/>
    </source>
</evidence>
<feature type="chain" id="PRO_5031245074" evidence="13">
    <location>
        <begin position="23"/>
        <end position="729"/>
    </location>
</feature>
<keyword evidence="5 11" id="KW-0812">Transmembrane</keyword>
<evidence type="ECO:0000256" key="10">
    <source>
        <dbReference type="ARBA" id="ARBA00023237"/>
    </source>
</evidence>
<keyword evidence="6" id="KW-0408">Iron</keyword>
<dbReference type="AlphaFoldDB" id="A0A7W9EPW1"/>
<keyword evidence="7" id="KW-0406">Ion transport</keyword>
<evidence type="ECO:0000256" key="5">
    <source>
        <dbReference type="ARBA" id="ARBA00022692"/>
    </source>
</evidence>
<dbReference type="Pfam" id="PF00593">
    <property type="entry name" value="TonB_dep_Rec_b-barrel"/>
    <property type="match status" value="1"/>
</dbReference>
<evidence type="ECO:0000256" key="13">
    <source>
        <dbReference type="SAM" id="SignalP"/>
    </source>
</evidence>
<dbReference type="GO" id="GO:0006826">
    <property type="term" value="P:iron ion transport"/>
    <property type="evidence" value="ECO:0007669"/>
    <property type="project" value="UniProtKB-KW"/>
</dbReference>
<dbReference type="PROSITE" id="PS52016">
    <property type="entry name" value="TONB_DEPENDENT_REC_3"/>
    <property type="match status" value="1"/>
</dbReference>
<feature type="domain" description="TonB-dependent receptor plug" evidence="15">
    <location>
        <begin position="41"/>
        <end position="152"/>
    </location>
</feature>
<gene>
    <name evidence="16" type="ORF">FHR21_001217</name>
</gene>
<evidence type="ECO:0000256" key="1">
    <source>
        <dbReference type="ARBA" id="ARBA00004571"/>
    </source>
</evidence>
<evidence type="ECO:0000256" key="11">
    <source>
        <dbReference type="PROSITE-ProRule" id="PRU01360"/>
    </source>
</evidence>
<dbReference type="Proteomes" id="UP000537161">
    <property type="component" value="Unassembled WGS sequence"/>
</dbReference>
<dbReference type="CDD" id="cd01347">
    <property type="entry name" value="ligand_gated_channel"/>
    <property type="match status" value="1"/>
</dbReference>
<keyword evidence="10 11" id="KW-0998">Cell outer membrane</keyword>
<evidence type="ECO:0000256" key="12">
    <source>
        <dbReference type="RuleBase" id="RU003357"/>
    </source>
</evidence>
<keyword evidence="3 11" id="KW-1134">Transmembrane beta strand</keyword>
<dbReference type="InterPro" id="IPR000531">
    <property type="entry name" value="Beta-barrel_TonB"/>
</dbReference>
<feature type="signal peptide" evidence="13">
    <location>
        <begin position="1"/>
        <end position="22"/>
    </location>
</feature>
<dbReference type="InterPro" id="IPR012910">
    <property type="entry name" value="Plug_dom"/>
</dbReference>
<reference evidence="16 17" key="1">
    <citation type="submission" date="2020-08" db="EMBL/GenBank/DDBJ databases">
        <title>Genomic Encyclopedia of Type Strains, Phase IV (KMG-IV): sequencing the most valuable type-strain genomes for metagenomic binning, comparative biology and taxonomic classification.</title>
        <authorList>
            <person name="Goeker M."/>
        </authorList>
    </citation>
    <scope>NUCLEOTIDE SEQUENCE [LARGE SCALE GENOMIC DNA]</scope>
    <source>
        <strain evidence="16 17">DSM 27163</strain>
    </source>
</reference>
<keyword evidence="4" id="KW-0410">Iron transport</keyword>
<sequence>MKQGLWMAVSLGAVAASLPVQAQETLDSEIVVTAQKREQALIDVPQSVSVVSGATLEQQQAVTFQDFAKLVPGLQLEQSNAGEGRLVLRGINTGGVASTVATYIDETPFGSSSGQNNGAILAGEFDTFDVARVEVLRGPQGTLYGASSLGGVVKFVTNRPDPDAFEGRARGTAESTDGGDMSWMGQALVNLPLSDKAAIRASGFYRSYGGTVDSIGTGGSDVAKNINDSKSYGGRISALIAPSDSFSIRLTALLQDFDSDAAGVVDVDPATLGRVTAGLTQSQFVPEFTKVKYRLYNGTLDWDLGFAELLSSTSYAVQDVTLRDDLTTAYGAALGVPSDIGLAQMTNLTKWTQELRLQSPAHETFEWLLGGYYTHEKGGIFQRIDLFTPGTLTVDPDMPQVADIFTTSTYEEYAAFANATLHVGPRFDVTLGGRYSHNSQFADQGGTGLLAPPALESTSSENVFTWSGSARYKVSDTVALYTRVAKGFRPGGPNLLPPGVPAGTPQAYGSDSLISYEAGIKAETADRSFAIDAAAFHIDWTDIQLFTVINGFGLNANGGKAKSDGFEFTATLRPARGFVFSLNGAYTNARLKADTDPNVGGLSGDRLPFTPKFNWNANVDYSWSLGGDTEAYVGASLRSLSKQRANFDGGFGALYGVDRPTVPAYEVIDLRAGLDFGRYSVELFAKNLGNSHGITDVATGGGLPVAPGGAITAGIIRPRTIGITLGAGF</sequence>
<comment type="subcellular location">
    <subcellularLocation>
        <location evidence="1 11">Cell outer membrane</location>
        <topology evidence="1 11">Multi-pass membrane protein</topology>
    </subcellularLocation>
</comment>
<evidence type="ECO:0000259" key="15">
    <source>
        <dbReference type="Pfam" id="PF07715"/>
    </source>
</evidence>
<name>A0A7W9EPW1_9SPHN</name>
<evidence type="ECO:0000313" key="16">
    <source>
        <dbReference type="EMBL" id="MBB5705884.1"/>
    </source>
</evidence>
<evidence type="ECO:0000256" key="7">
    <source>
        <dbReference type="ARBA" id="ARBA00023065"/>
    </source>
</evidence>
<feature type="domain" description="TonB-dependent receptor-like beta-barrel" evidence="14">
    <location>
        <begin position="283"/>
        <end position="688"/>
    </location>
</feature>
<organism evidence="16 17">
    <name type="scientific">Sphingopyxis panaciterrulae</name>
    <dbReference type="NCBI Taxonomy" id="462372"/>
    <lineage>
        <taxon>Bacteria</taxon>
        <taxon>Pseudomonadati</taxon>
        <taxon>Pseudomonadota</taxon>
        <taxon>Alphaproteobacteria</taxon>
        <taxon>Sphingomonadales</taxon>
        <taxon>Sphingomonadaceae</taxon>
        <taxon>Sphingopyxis</taxon>
    </lineage>
</organism>
<dbReference type="EMBL" id="JACIJH010000002">
    <property type="protein sequence ID" value="MBB5705884.1"/>
    <property type="molecule type" value="Genomic_DNA"/>
</dbReference>
<dbReference type="PANTHER" id="PTHR32552:SF81">
    <property type="entry name" value="TONB-DEPENDENT OUTER MEMBRANE RECEPTOR"/>
    <property type="match status" value="1"/>
</dbReference>
<keyword evidence="9 11" id="KW-0472">Membrane</keyword>
<comment type="caution">
    <text evidence="16">The sequence shown here is derived from an EMBL/GenBank/DDBJ whole genome shotgun (WGS) entry which is preliminary data.</text>
</comment>
<comment type="similarity">
    <text evidence="11 12">Belongs to the TonB-dependent receptor family.</text>
</comment>
<keyword evidence="16" id="KW-0675">Receptor</keyword>
<evidence type="ECO:0000256" key="6">
    <source>
        <dbReference type="ARBA" id="ARBA00023004"/>
    </source>
</evidence>
<evidence type="ECO:0000259" key="14">
    <source>
        <dbReference type="Pfam" id="PF00593"/>
    </source>
</evidence>
<dbReference type="Pfam" id="PF07715">
    <property type="entry name" value="Plug"/>
    <property type="match status" value="1"/>
</dbReference>
<dbReference type="PANTHER" id="PTHR32552">
    <property type="entry name" value="FERRICHROME IRON RECEPTOR-RELATED"/>
    <property type="match status" value="1"/>
</dbReference>
<evidence type="ECO:0000256" key="3">
    <source>
        <dbReference type="ARBA" id="ARBA00022452"/>
    </source>
</evidence>
<protein>
    <submittedName>
        <fullName evidence="16">Outer membrane receptor protein involved in Fe transport</fullName>
    </submittedName>
</protein>
<dbReference type="InterPro" id="IPR036942">
    <property type="entry name" value="Beta-barrel_TonB_sf"/>
</dbReference>
<dbReference type="GO" id="GO:0009279">
    <property type="term" value="C:cell outer membrane"/>
    <property type="evidence" value="ECO:0007669"/>
    <property type="project" value="UniProtKB-SubCell"/>
</dbReference>
<keyword evidence="8 12" id="KW-0798">TonB box</keyword>
<keyword evidence="17" id="KW-1185">Reference proteome</keyword>
<evidence type="ECO:0000313" key="17">
    <source>
        <dbReference type="Proteomes" id="UP000537161"/>
    </source>
</evidence>
<dbReference type="RefSeq" id="WP_184096267.1">
    <property type="nucleotide sequence ID" value="NZ_JACIJH010000002.1"/>
</dbReference>